<gene>
    <name evidence="10" type="ORF">ENT92_03115</name>
    <name evidence="9" type="ORF">ENU14_04405</name>
</gene>
<evidence type="ECO:0000256" key="5">
    <source>
        <dbReference type="ARBA" id="ARBA00022801"/>
    </source>
</evidence>
<comment type="cofactor">
    <cofactor evidence="8">
        <name>a divalent metal cation</name>
        <dbReference type="ChEBI" id="CHEBI:60240"/>
    </cofactor>
    <text evidence="8">Binds 2 divalent metal cations per subunit.</text>
</comment>
<organism evidence="9">
    <name type="scientific">Staphylothermus marinus</name>
    <dbReference type="NCBI Taxonomy" id="2280"/>
    <lineage>
        <taxon>Archaea</taxon>
        <taxon>Thermoproteota</taxon>
        <taxon>Thermoprotei</taxon>
        <taxon>Desulfurococcales</taxon>
        <taxon>Desulfurococcaceae</taxon>
        <taxon>Staphylothermus</taxon>
    </lineage>
</organism>
<evidence type="ECO:0000256" key="7">
    <source>
        <dbReference type="PIRSR" id="PIRSR001123-1"/>
    </source>
</evidence>
<dbReference type="Pfam" id="PF05343">
    <property type="entry name" value="Peptidase_M42"/>
    <property type="match status" value="1"/>
</dbReference>
<dbReference type="InterPro" id="IPR051464">
    <property type="entry name" value="Peptidase_M42_aminopept"/>
</dbReference>
<evidence type="ECO:0000256" key="4">
    <source>
        <dbReference type="ARBA" id="ARBA00022723"/>
    </source>
</evidence>
<dbReference type="PANTHER" id="PTHR32481:SF0">
    <property type="entry name" value="AMINOPEPTIDASE YPDE-RELATED"/>
    <property type="match status" value="1"/>
</dbReference>
<dbReference type="Gene3D" id="3.40.630.10">
    <property type="entry name" value="Zn peptidases"/>
    <property type="match status" value="1"/>
</dbReference>
<name>A0A7C4HD97_STAMA</name>
<dbReference type="SUPFAM" id="SSF53187">
    <property type="entry name" value="Zn-dependent exopeptidases"/>
    <property type="match status" value="1"/>
</dbReference>
<feature type="binding site" evidence="8">
    <location>
        <position position="235"/>
    </location>
    <ligand>
        <name>Zn(2+)</name>
        <dbReference type="ChEBI" id="CHEBI:29105"/>
        <label>1</label>
    </ligand>
</feature>
<dbReference type="PIRSF" id="PIRSF001123">
    <property type="entry name" value="PepA_GA"/>
    <property type="match status" value="1"/>
</dbReference>
<dbReference type="CDD" id="cd05656">
    <property type="entry name" value="M42_Frv"/>
    <property type="match status" value="1"/>
</dbReference>
<dbReference type="EMBL" id="DTBJ01000033">
    <property type="protein sequence ID" value="HGM58807.1"/>
    <property type="molecule type" value="Genomic_DNA"/>
</dbReference>
<sequence length="366" mass="40163">MSELREEVYILLKKLCEAIGPSGYEDDVRSIVIEEFKKTADELRLDALGNVIAIKKGSGEARLMLAAHMDEIGFFVSHIDDNGFIRFVPIGGIVERASIFQRVLIKTRDGRLIRGVIGMKPPHVAKKEELEKIPEFKDLYIDIGVSSKDEAEKMGVRIGDIIVYERDLVRYGNDNITGKALDDRSGLAVLIKAFELIEKPSVDVYAVATVQEEVGLKGARTAAYSITPDAAIALDVTIASDVPDTPKYMWFTQLGKGPAIKIVDGRAASGLIASRKLNDKLIEIAEAEKIPYQIEVAAGGTTDASIINLNKEGVPATTISIPSRYIHSPVEVVNLNDMINAIKLTKAFCERVDPDWLKSLKGQVLK</sequence>
<proteinExistence type="inferred from homology"/>
<dbReference type="EMBL" id="DTAN01000122">
    <property type="protein sequence ID" value="HGU65189.1"/>
    <property type="molecule type" value="Genomic_DNA"/>
</dbReference>
<evidence type="ECO:0000256" key="3">
    <source>
        <dbReference type="ARBA" id="ARBA00022670"/>
    </source>
</evidence>
<accession>A0A7C4HD97</accession>
<feature type="binding site" evidence="8">
    <location>
        <position position="327"/>
    </location>
    <ligand>
        <name>Zn(2+)</name>
        <dbReference type="ChEBI" id="CHEBI:29105"/>
        <label>2</label>
    </ligand>
</feature>
<feature type="active site" description="Proton acceptor" evidence="7">
    <location>
        <position position="212"/>
    </location>
</feature>
<comment type="caution">
    <text evidence="9">The sequence shown here is derived from an EMBL/GenBank/DDBJ whole genome shotgun (WGS) entry which is preliminary data.</text>
</comment>
<dbReference type="GO" id="GO:0006508">
    <property type="term" value="P:proteolysis"/>
    <property type="evidence" value="ECO:0007669"/>
    <property type="project" value="UniProtKB-KW"/>
</dbReference>
<evidence type="ECO:0000256" key="8">
    <source>
        <dbReference type="PIRSR" id="PIRSR001123-2"/>
    </source>
</evidence>
<dbReference type="InterPro" id="IPR008007">
    <property type="entry name" value="Peptidase_M42"/>
</dbReference>
<keyword evidence="4 8" id="KW-0479">Metal-binding</keyword>
<dbReference type="GO" id="GO:0004177">
    <property type="term" value="F:aminopeptidase activity"/>
    <property type="evidence" value="ECO:0007669"/>
    <property type="project" value="UniProtKB-UniRule"/>
</dbReference>
<feature type="binding site" evidence="8">
    <location>
        <position position="213"/>
    </location>
    <ligand>
        <name>Zn(2+)</name>
        <dbReference type="ChEBI" id="CHEBI:29105"/>
        <label>2</label>
    </ligand>
</feature>
<dbReference type="Gene3D" id="2.40.30.40">
    <property type="entry name" value="Peptidase M42, domain 2"/>
    <property type="match status" value="1"/>
</dbReference>
<dbReference type="InterPro" id="IPR023367">
    <property type="entry name" value="Peptidase_M42_dom2"/>
</dbReference>
<dbReference type="PANTHER" id="PTHR32481">
    <property type="entry name" value="AMINOPEPTIDASE"/>
    <property type="match status" value="1"/>
</dbReference>
<evidence type="ECO:0000256" key="6">
    <source>
        <dbReference type="PIRNR" id="PIRNR001123"/>
    </source>
</evidence>
<feature type="binding site" evidence="8">
    <location>
        <position position="182"/>
    </location>
    <ligand>
        <name>Zn(2+)</name>
        <dbReference type="ChEBI" id="CHEBI:29105"/>
        <label>1</label>
    </ligand>
</feature>
<reference evidence="9" key="1">
    <citation type="journal article" date="2020" name="mSystems">
        <title>Genome- and Community-Level Interaction Insights into Carbon Utilization and Element Cycling Functions of Hydrothermarchaeota in Hydrothermal Sediment.</title>
        <authorList>
            <person name="Zhou Z."/>
            <person name="Liu Y."/>
            <person name="Xu W."/>
            <person name="Pan J."/>
            <person name="Luo Z.H."/>
            <person name="Li M."/>
        </authorList>
    </citation>
    <scope>NUCLEOTIDE SEQUENCE [LARGE SCALE GENOMIC DNA]</scope>
    <source>
        <strain evidence="10">SpSt-622</strain>
        <strain evidence="9">SpSt-642</strain>
    </source>
</reference>
<protein>
    <submittedName>
        <fullName evidence="9">M42 family peptidase</fullName>
    </submittedName>
</protein>
<evidence type="ECO:0000313" key="10">
    <source>
        <dbReference type="EMBL" id="HGU65189.1"/>
    </source>
</evidence>
<evidence type="ECO:0000256" key="2">
    <source>
        <dbReference type="ARBA" id="ARBA00022438"/>
    </source>
</evidence>
<feature type="binding site" evidence="8">
    <location>
        <position position="68"/>
    </location>
    <ligand>
        <name>Zn(2+)</name>
        <dbReference type="ChEBI" id="CHEBI:29105"/>
        <label>1</label>
    </ligand>
</feature>
<feature type="binding site" evidence="8">
    <location>
        <position position="182"/>
    </location>
    <ligand>
        <name>Zn(2+)</name>
        <dbReference type="ChEBI" id="CHEBI:29105"/>
        <label>2</label>
    </ligand>
</feature>
<evidence type="ECO:0000313" key="9">
    <source>
        <dbReference type="EMBL" id="HGM58807.1"/>
    </source>
</evidence>
<evidence type="ECO:0000256" key="1">
    <source>
        <dbReference type="ARBA" id="ARBA00006272"/>
    </source>
</evidence>
<keyword evidence="2" id="KW-0031">Aminopeptidase</keyword>
<dbReference type="GO" id="GO:0046872">
    <property type="term" value="F:metal ion binding"/>
    <property type="evidence" value="ECO:0007669"/>
    <property type="project" value="UniProtKB-UniRule"/>
</dbReference>
<dbReference type="SUPFAM" id="SSF101821">
    <property type="entry name" value="Aminopeptidase/glucanase lid domain"/>
    <property type="match status" value="1"/>
</dbReference>
<comment type="similarity">
    <text evidence="1 6">Belongs to the peptidase M42 family.</text>
</comment>
<keyword evidence="5" id="KW-0378">Hydrolase</keyword>
<dbReference type="AlphaFoldDB" id="A0A7C4HD97"/>
<keyword evidence="3" id="KW-0645">Protease</keyword>